<keyword evidence="4 9" id="KW-0227">DNA damage</keyword>
<dbReference type="Gene3D" id="3.40.50.300">
    <property type="entry name" value="P-loop containing nucleotide triphosphate hydrolases"/>
    <property type="match status" value="1"/>
</dbReference>
<keyword evidence="2 9" id="KW-0235">DNA replication</keyword>
<organism evidence="11 12">
    <name type="scientific">Candidatus Coprovicinus avistercoris</name>
    <dbReference type="NCBI Taxonomy" id="2840754"/>
    <lineage>
        <taxon>Bacteria</taxon>
        <taxon>Bacillati</taxon>
        <taxon>Actinomycetota</taxon>
        <taxon>Coriobacteriia</taxon>
        <taxon>Coriobacteriales</taxon>
        <taxon>Coriobacteriaceae</taxon>
        <taxon>Coriobacteriaceae incertae sedis</taxon>
        <taxon>Candidatus Coprovicinus</taxon>
    </lineage>
</organism>
<evidence type="ECO:0000256" key="1">
    <source>
        <dbReference type="ARBA" id="ARBA00022490"/>
    </source>
</evidence>
<dbReference type="Proteomes" id="UP000824078">
    <property type="component" value="Unassembled WGS sequence"/>
</dbReference>
<feature type="binding site" evidence="9">
    <location>
        <begin position="32"/>
        <end position="39"/>
    </location>
    <ligand>
        <name>ATP</name>
        <dbReference type="ChEBI" id="CHEBI:30616"/>
    </ligand>
</feature>
<dbReference type="AlphaFoldDB" id="A0A9D1HX09"/>
<keyword evidence="7 9" id="KW-0234">DNA repair</keyword>
<comment type="function">
    <text evidence="8 9">The RecF protein is involved in DNA metabolism; it is required for DNA replication and normal SOS inducibility. RecF binds preferentially to single-stranded, linear DNA. It also seems to bind ATP.</text>
</comment>
<evidence type="ECO:0000256" key="4">
    <source>
        <dbReference type="ARBA" id="ARBA00022763"/>
    </source>
</evidence>
<evidence type="ECO:0000256" key="2">
    <source>
        <dbReference type="ARBA" id="ARBA00022705"/>
    </source>
</evidence>
<dbReference type="GO" id="GO:0006302">
    <property type="term" value="P:double-strand break repair"/>
    <property type="evidence" value="ECO:0007669"/>
    <property type="project" value="TreeGrafter"/>
</dbReference>
<dbReference type="PANTHER" id="PTHR32182:SF0">
    <property type="entry name" value="DNA REPLICATION AND REPAIR PROTEIN RECF"/>
    <property type="match status" value="1"/>
</dbReference>
<keyword evidence="6 9" id="KW-0238">DNA-binding</keyword>
<evidence type="ECO:0000256" key="5">
    <source>
        <dbReference type="ARBA" id="ARBA00022840"/>
    </source>
</evidence>
<keyword evidence="1 9" id="KW-0963">Cytoplasm</keyword>
<keyword evidence="5 9" id="KW-0067">ATP-binding</keyword>
<dbReference type="EMBL" id="DVMQ01000006">
    <property type="protein sequence ID" value="HIU23592.1"/>
    <property type="molecule type" value="Genomic_DNA"/>
</dbReference>
<dbReference type="InterPro" id="IPR003395">
    <property type="entry name" value="RecF/RecN/SMC_N"/>
</dbReference>
<evidence type="ECO:0000259" key="10">
    <source>
        <dbReference type="Pfam" id="PF02463"/>
    </source>
</evidence>
<evidence type="ECO:0000256" key="8">
    <source>
        <dbReference type="ARBA" id="ARBA00025401"/>
    </source>
</evidence>
<dbReference type="HAMAP" id="MF_00365">
    <property type="entry name" value="RecF"/>
    <property type="match status" value="1"/>
</dbReference>
<dbReference type="Pfam" id="PF02463">
    <property type="entry name" value="SMC_N"/>
    <property type="match status" value="1"/>
</dbReference>
<dbReference type="GO" id="GO:0009432">
    <property type="term" value="P:SOS response"/>
    <property type="evidence" value="ECO:0007669"/>
    <property type="project" value="UniProtKB-UniRule"/>
</dbReference>
<dbReference type="InterPro" id="IPR027417">
    <property type="entry name" value="P-loop_NTPase"/>
</dbReference>
<keyword evidence="3 9" id="KW-0547">Nucleotide-binding</keyword>
<dbReference type="InterPro" id="IPR001238">
    <property type="entry name" value="DNA-binding_RecF"/>
</dbReference>
<dbReference type="GO" id="GO:0005737">
    <property type="term" value="C:cytoplasm"/>
    <property type="evidence" value="ECO:0007669"/>
    <property type="project" value="UniProtKB-SubCell"/>
</dbReference>
<dbReference type="GO" id="GO:0005524">
    <property type="term" value="F:ATP binding"/>
    <property type="evidence" value="ECO:0007669"/>
    <property type="project" value="UniProtKB-UniRule"/>
</dbReference>
<protein>
    <recommendedName>
        <fullName evidence="9">DNA replication and repair protein RecF</fullName>
    </recommendedName>
</protein>
<feature type="domain" description="RecF/RecN/SMC N-terminal" evidence="10">
    <location>
        <begin position="5"/>
        <end position="341"/>
    </location>
</feature>
<accession>A0A9D1HX09</accession>
<comment type="subcellular location">
    <subcellularLocation>
        <location evidence="9">Cytoplasm</location>
    </subcellularLocation>
</comment>
<dbReference type="GO" id="GO:0000731">
    <property type="term" value="P:DNA synthesis involved in DNA repair"/>
    <property type="evidence" value="ECO:0007669"/>
    <property type="project" value="TreeGrafter"/>
</dbReference>
<reference evidence="11" key="2">
    <citation type="journal article" date="2021" name="PeerJ">
        <title>Extensive microbial diversity within the chicken gut microbiome revealed by metagenomics and culture.</title>
        <authorList>
            <person name="Gilroy R."/>
            <person name="Ravi A."/>
            <person name="Getino M."/>
            <person name="Pursley I."/>
            <person name="Horton D.L."/>
            <person name="Alikhan N.F."/>
            <person name="Baker D."/>
            <person name="Gharbi K."/>
            <person name="Hall N."/>
            <person name="Watson M."/>
            <person name="Adriaenssens E.M."/>
            <person name="Foster-Nyarko E."/>
            <person name="Jarju S."/>
            <person name="Secka A."/>
            <person name="Antonio M."/>
            <person name="Oren A."/>
            <person name="Chaudhuri R.R."/>
            <person name="La Ragione R."/>
            <person name="Hildebrand F."/>
            <person name="Pallen M.J."/>
        </authorList>
    </citation>
    <scope>NUCLEOTIDE SEQUENCE</scope>
    <source>
        <strain evidence="11">ChiHjej12B11-29160</strain>
    </source>
</reference>
<dbReference type="GO" id="GO:0003697">
    <property type="term" value="F:single-stranded DNA binding"/>
    <property type="evidence" value="ECO:0007669"/>
    <property type="project" value="UniProtKB-UniRule"/>
</dbReference>
<evidence type="ECO:0000313" key="12">
    <source>
        <dbReference type="Proteomes" id="UP000824078"/>
    </source>
</evidence>
<dbReference type="PANTHER" id="PTHR32182">
    <property type="entry name" value="DNA REPLICATION AND REPAIR PROTEIN RECF"/>
    <property type="match status" value="1"/>
</dbReference>
<sequence>MSLRIQRIRLTDFRNFSDAEVTLASGMTVLVGHNAVGKTNTIEALQLLTTGTSFRHPRSSELLRIGADTGRIESRIEGDGRVLDVCCTITTSRRTFSKNGKTCKAADLLGTLMSILFCPDDLSFVKGSARIRREELDGFGSQAHPGYNRVVKTYLRSVEQRNSFLKEPDIDPSLLDAWDESIATGAAVLLGHRLSLFHKLAPIVSRIYSEIASGETLECRYVCSAGSDVEQMNKEELREHLWTKLHEGRSDDIRRQQTLIGPHRDDIAFLIQGKDARAFASQGQQRSIVLAWKMAEVELAQTLVGQKPLLLLDDVMSELDETRRAAMCTFIETGVQTVLTTTNLGYFSPSLLDQAKVVTFDG</sequence>
<comment type="caution">
    <text evidence="11">The sequence shown here is derived from an EMBL/GenBank/DDBJ whole genome shotgun (WGS) entry which is preliminary data.</text>
</comment>
<name>A0A9D1HX09_9ACTN</name>
<evidence type="ECO:0000256" key="6">
    <source>
        <dbReference type="ARBA" id="ARBA00023125"/>
    </source>
</evidence>
<evidence type="ECO:0000256" key="7">
    <source>
        <dbReference type="ARBA" id="ARBA00023204"/>
    </source>
</evidence>
<proteinExistence type="inferred from homology"/>
<dbReference type="Gene3D" id="1.20.1050.90">
    <property type="entry name" value="RecF/RecN/SMC, N-terminal domain"/>
    <property type="match status" value="1"/>
</dbReference>
<comment type="similarity">
    <text evidence="9">Belongs to the RecF family.</text>
</comment>
<keyword evidence="9" id="KW-0742">SOS response</keyword>
<evidence type="ECO:0000256" key="3">
    <source>
        <dbReference type="ARBA" id="ARBA00022741"/>
    </source>
</evidence>
<dbReference type="InterPro" id="IPR042174">
    <property type="entry name" value="RecF_2"/>
</dbReference>
<evidence type="ECO:0000313" key="11">
    <source>
        <dbReference type="EMBL" id="HIU23592.1"/>
    </source>
</evidence>
<evidence type="ECO:0000256" key="9">
    <source>
        <dbReference type="HAMAP-Rule" id="MF_00365"/>
    </source>
</evidence>
<gene>
    <name evidence="9" type="primary">recF</name>
    <name evidence="11" type="ORF">IAD17_01525</name>
</gene>
<dbReference type="NCBIfam" id="TIGR00611">
    <property type="entry name" value="recf"/>
    <property type="match status" value="1"/>
</dbReference>
<reference evidence="11" key="1">
    <citation type="submission" date="2020-10" db="EMBL/GenBank/DDBJ databases">
        <authorList>
            <person name="Gilroy R."/>
        </authorList>
    </citation>
    <scope>NUCLEOTIDE SEQUENCE</scope>
    <source>
        <strain evidence="11">ChiHjej12B11-29160</strain>
    </source>
</reference>
<dbReference type="SUPFAM" id="SSF52540">
    <property type="entry name" value="P-loop containing nucleoside triphosphate hydrolases"/>
    <property type="match status" value="1"/>
</dbReference>
<dbReference type="GO" id="GO:0006260">
    <property type="term" value="P:DNA replication"/>
    <property type="evidence" value="ECO:0007669"/>
    <property type="project" value="UniProtKB-UniRule"/>
</dbReference>